<dbReference type="InterPro" id="IPR012674">
    <property type="entry name" value="Calycin"/>
</dbReference>
<dbReference type="Gene3D" id="2.40.128.20">
    <property type="match status" value="1"/>
</dbReference>
<name>A0AAE1TTK8_9EUCA</name>
<proteinExistence type="predicted"/>
<reference evidence="1" key="1">
    <citation type="submission" date="2023-11" db="EMBL/GenBank/DDBJ databases">
        <title>Genome assemblies of two species of porcelain crab, Petrolisthes cinctipes and Petrolisthes manimaculis (Anomura: Porcellanidae).</title>
        <authorList>
            <person name="Angst P."/>
        </authorList>
    </citation>
    <scope>NUCLEOTIDE SEQUENCE</scope>
    <source>
        <strain evidence="1">PB745_02</strain>
        <tissue evidence="1">Gill</tissue>
    </source>
</reference>
<evidence type="ECO:0000313" key="1">
    <source>
        <dbReference type="EMBL" id="KAK4294754.1"/>
    </source>
</evidence>
<gene>
    <name evidence="1" type="ORF">Pmani_032637</name>
</gene>
<comment type="caution">
    <text evidence="1">The sequence shown here is derived from an EMBL/GenBank/DDBJ whole genome shotgun (WGS) entry which is preliminary data.</text>
</comment>
<dbReference type="EMBL" id="JAWZYT010004206">
    <property type="protein sequence ID" value="KAK4294754.1"/>
    <property type="molecule type" value="Genomic_DNA"/>
</dbReference>
<protein>
    <submittedName>
        <fullName evidence="1">Uncharacterized protein</fullName>
    </submittedName>
</protein>
<dbReference type="Proteomes" id="UP001292094">
    <property type="component" value="Unassembled WGS sequence"/>
</dbReference>
<accession>A0AAE1TTK8</accession>
<dbReference type="AlphaFoldDB" id="A0AAE1TTK8"/>
<organism evidence="1 2">
    <name type="scientific">Petrolisthes manimaculis</name>
    <dbReference type="NCBI Taxonomy" id="1843537"/>
    <lineage>
        <taxon>Eukaryota</taxon>
        <taxon>Metazoa</taxon>
        <taxon>Ecdysozoa</taxon>
        <taxon>Arthropoda</taxon>
        <taxon>Crustacea</taxon>
        <taxon>Multicrustacea</taxon>
        <taxon>Malacostraca</taxon>
        <taxon>Eumalacostraca</taxon>
        <taxon>Eucarida</taxon>
        <taxon>Decapoda</taxon>
        <taxon>Pleocyemata</taxon>
        <taxon>Anomura</taxon>
        <taxon>Galatheoidea</taxon>
        <taxon>Porcellanidae</taxon>
        <taxon>Petrolisthes</taxon>
    </lineage>
</organism>
<dbReference type="SUPFAM" id="SSF50814">
    <property type="entry name" value="Lipocalins"/>
    <property type="match status" value="1"/>
</dbReference>
<keyword evidence="2" id="KW-1185">Reference proteome</keyword>
<sequence>MYGNNNHSITPGDDISSLWLTIQVLENETMTDDQHGETKKEVLQKVKKIDPDWSLVLGKFKHVRDENFEAFLISVGVPYFLRGLISGSTPTVVVERIPYDDYYYDHDIKHYLDDEYMDFVDVEAKETEAYQIMITSSTFLSSHVEQFRPGYTFEKMDRDGTKSQNTYVFVAPSVLVQYKHKAAYSLSIIRVFDEEGSVTTIINKNTGIQAKRFFDRVN</sequence>
<evidence type="ECO:0000313" key="2">
    <source>
        <dbReference type="Proteomes" id="UP001292094"/>
    </source>
</evidence>